<organism evidence="3 4">
    <name type="scientific">Vibrio aerogenes CECT 7868</name>
    <dbReference type="NCBI Taxonomy" id="1216006"/>
    <lineage>
        <taxon>Bacteria</taxon>
        <taxon>Pseudomonadati</taxon>
        <taxon>Pseudomonadota</taxon>
        <taxon>Gammaproteobacteria</taxon>
        <taxon>Vibrionales</taxon>
        <taxon>Vibrionaceae</taxon>
        <taxon>Vibrio</taxon>
    </lineage>
</organism>
<evidence type="ECO:0000256" key="1">
    <source>
        <dbReference type="ARBA" id="ARBA00022801"/>
    </source>
</evidence>
<gene>
    <name evidence="3" type="primary">gnl</name>
    <name evidence="3" type="ORF">VA7868_01610</name>
</gene>
<dbReference type="SUPFAM" id="SSF63829">
    <property type="entry name" value="Calcium-dependent phosphotriesterase"/>
    <property type="match status" value="1"/>
</dbReference>
<dbReference type="InterPro" id="IPR013658">
    <property type="entry name" value="SGL"/>
</dbReference>
<dbReference type="OrthoDB" id="241638at2"/>
<reference evidence="3 4" key="1">
    <citation type="submission" date="2016-11" db="EMBL/GenBank/DDBJ databases">
        <authorList>
            <person name="Jaros S."/>
            <person name="Januszkiewicz K."/>
            <person name="Wedrychowicz H."/>
        </authorList>
    </citation>
    <scope>NUCLEOTIDE SEQUENCE [LARGE SCALE GENOMIC DNA]</scope>
    <source>
        <strain evidence="3 4">CECT 7868</strain>
    </source>
</reference>
<protein>
    <submittedName>
        <fullName evidence="3">Gluconolactonase</fullName>
        <ecNumber evidence="3">3.1.1.17</ecNumber>
    </submittedName>
</protein>
<accession>A0A1M5YC11</accession>
<dbReference type="Proteomes" id="UP000184608">
    <property type="component" value="Unassembled WGS sequence"/>
</dbReference>
<dbReference type="InterPro" id="IPR011042">
    <property type="entry name" value="6-blade_b-propeller_TolB-like"/>
</dbReference>
<dbReference type="STRING" id="1216006.VA7868_01610"/>
<evidence type="ECO:0000313" key="3">
    <source>
        <dbReference type="EMBL" id="SHI09526.1"/>
    </source>
</evidence>
<evidence type="ECO:0000259" key="2">
    <source>
        <dbReference type="Pfam" id="PF08450"/>
    </source>
</evidence>
<dbReference type="GO" id="GO:0004341">
    <property type="term" value="F:gluconolactonase activity"/>
    <property type="evidence" value="ECO:0007669"/>
    <property type="project" value="UniProtKB-EC"/>
</dbReference>
<sequence>MSFKQAIISELDRVSDGHIWCEGAAWLQHSRQLLFSDVKKNAMYTYDPETRLTTLVVEPSNFANGNYVLSDGNVVTCEHGRRCISLRNKDNLASARILVEKFDGKRLNSPNDVVERQSDGTIWFTDPPYGITSDEEGYKSESQVIGCYVYCYDPADDSLVIATTDVQRPNGLVFSPDEKTLIVADMSVVDFPSCGLKHLKRFDVEEKQLLNGRLVYQVEQGIPDGMTVDRFGTLYCSSAEGILVLNREMKLIGKIPVPETVSNCTFNEDETVLYITASTSVYCIKLDCPILAKM</sequence>
<dbReference type="EC" id="3.1.1.17" evidence="3"/>
<feature type="domain" description="SMP-30/Gluconolactonase/LRE-like region" evidence="2">
    <location>
        <begin position="20"/>
        <end position="278"/>
    </location>
</feature>
<keyword evidence="4" id="KW-1185">Reference proteome</keyword>
<dbReference type="EMBL" id="FQXZ01000015">
    <property type="protein sequence ID" value="SHI09526.1"/>
    <property type="molecule type" value="Genomic_DNA"/>
</dbReference>
<keyword evidence="1 3" id="KW-0378">Hydrolase</keyword>
<proteinExistence type="predicted"/>
<evidence type="ECO:0000313" key="4">
    <source>
        <dbReference type="Proteomes" id="UP000184608"/>
    </source>
</evidence>
<dbReference type="Pfam" id="PF08450">
    <property type="entry name" value="SGL"/>
    <property type="match status" value="1"/>
</dbReference>
<dbReference type="Gene3D" id="2.120.10.30">
    <property type="entry name" value="TolB, C-terminal domain"/>
    <property type="match status" value="1"/>
</dbReference>
<name>A0A1M5YC11_9VIBR</name>
<dbReference type="InterPro" id="IPR051262">
    <property type="entry name" value="SMP-30/CGR1_Lactonase"/>
</dbReference>
<dbReference type="AlphaFoldDB" id="A0A1M5YC11"/>
<dbReference type="RefSeq" id="WP_073603341.1">
    <property type="nucleotide sequence ID" value="NZ_FQXZ01000015.1"/>
</dbReference>
<dbReference type="PANTHER" id="PTHR47572:SF4">
    <property type="entry name" value="LACTONASE DRP35"/>
    <property type="match status" value="1"/>
</dbReference>
<dbReference type="PANTHER" id="PTHR47572">
    <property type="entry name" value="LIPOPROTEIN-RELATED"/>
    <property type="match status" value="1"/>
</dbReference>